<evidence type="ECO:0000256" key="4">
    <source>
        <dbReference type="SAM" id="Phobius"/>
    </source>
</evidence>
<gene>
    <name evidence="6" type="ORF">HDA41_001011</name>
</gene>
<reference evidence="6 7" key="1">
    <citation type="submission" date="2020-08" db="EMBL/GenBank/DDBJ databases">
        <title>Sequencing the genomes of 1000 actinobacteria strains.</title>
        <authorList>
            <person name="Klenk H.-P."/>
        </authorList>
    </citation>
    <scope>NUCLEOTIDE SEQUENCE [LARGE SCALE GENOMIC DNA]</scope>
    <source>
        <strain evidence="6 7">DSM 40084</strain>
    </source>
</reference>
<dbReference type="InterPro" id="IPR003660">
    <property type="entry name" value="HAMP_dom"/>
</dbReference>
<keyword evidence="2 4" id="KW-1133">Transmembrane helix</keyword>
<protein>
    <submittedName>
        <fullName evidence="6">HAMP domain-containing protein</fullName>
    </submittedName>
</protein>
<dbReference type="GO" id="GO:0007165">
    <property type="term" value="P:signal transduction"/>
    <property type="evidence" value="ECO:0007669"/>
    <property type="project" value="InterPro"/>
</dbReference>
<evidence type="ECO:0000259" key="5">
    <source>
        <dbReference type="Pfam" id="PF00672"/>
    </source>
</evidence>
<evidence type="ECO:0000313" key="7">
    <source>
        <dbReference type="Proteomes" id="UP000590647"/>
    </source>
</evidence>
<feature type="transmembrane region" description="Helical" evidence="4">
    <location>
        <begin position="43"/>
        <end position="64"/>
    </location>
</feature>
<dbReference type="EMBL" id="JACHNE010000001">
    <property type="protein sequence ID" value="MBB5793047.1"/>
    <property type="molecule type" value="Genomic_DNA"/>
</dbReference>
<evidence type="ECO:0000256" key="2">
    <source>
        <dbReference type="ARBA" id="ARBA00022989"/>
    </source>
</evidence>
<comment type="caution">
    <text evidence="6">The sequence shown here is derived from an EMBL/GenBank/DDBJ whole genome shotgun (WGS) entry which is preliminary data.</text>
</comment>
<evidence type="ECO:0000256" key="3">
    <source>
        <dbReference type="SAM" id="MobiDB-lite"/>
    </source>
</evidence>
<dbReference type="Proteomes" id="UP000590647">
    <property type="component" value="Unassembled WGS sequence"/>
</dbReference>
<dbReference type="RefSeq" id="WP_311772130.1">
    <property type="nucleotide sequence ID" value="NZ_JACHNE010000001.1"/>
</dbReference>
<proteinExistence type="predicted"/>
<feature type="compositionally biased region" description="Low complexity" evidence="3">
    <location>
        <begin position="136"/>
        <end position="169"/>
    </location>
</feature>
<organism evidence="6 7">
    <name type="scientific">Streptomyces caelestis</name>
    <dbReference type="NCBI Taxonomy" id="36816"/>
    <lineage>
        <taxon>Bacteria</taxon>
        <taxon>Bacillati</taxon>
        <taxon>Actinomycetota</taxon>
        <taxon>Actinomycetes</taxon>
        <taxon>Kitasatosporales</taxon>
        <taxon>Streptomycetaceae</taxon>
        <taxon>Streptomyces</taxon>
    </lineage>
</organism>
<dbReference type="Pfam" id="PF00672">
    <property type="entry name" value="HAMP"/>
    <property type="match status" value="1"/>
</dbReference>
<name>A0A7W9LR81_9ACTN</name>
<dbReference type="GO" id="GO:0016020">
    <property type="term" value="C:membrane"/>
    <property type="evidence" value="ECO:0007669"/>
    <property type="project" value="InterPro"/>
</dbReference>
<feature type="compositionally biased region" description="Polar residues" evidence="3">
    <location>
        <begin position="114"/>
        <end position="135"/>
    </location>
</feature>
<keyword evidence="4" id="KW-0472">Membrane</keyword>
<sequence length="202" mass="20893">MSVAAAAPLAAAGPAAGLGRRVIPSEPAASLRLPAFRAERMTMLTGLLGLAVRVACLSWVHIVVVRPLRELARLAERLAGGDRRTVLYPVNHDETGSVTRSLELIRQAPPTAPGNRSSPTRAGSPPTSSCCNPAISSSSPSSRTTRTSPTTAGCTWASTTRAAPASTRAAPPPTAPPWVTSPATPCSTAPTSTRGFRAVRRL</sequence>
<dbReference type="AlphaFoldDB" id="A0A7W9LR81"/>
<evidence type="ECO:0000256" key="1">
    <source>
        <dbReference type="ARBA" id="ARBA00022692"/>
    </source>
</evidence>
<dbReference type="SUPFAM" id="SSF158472">
    <property type="entry name" value="HAMP domain-like"/>
    <property type="match status" value="1"/>
</dbReference>
<feature type="domain" description="HAMP" evidence="5">
    <location>
        <begin position="64"/>
        <end position="104"/>
    </location>
</feature>
<keyword evidence="7" id="KW-1185">Reference proteome</keyword>
<accession>A0A7W9LR81</accession>
<keyword evidence="1 4" id="KW-0812">Transmembrane</keyword>
<dbReference type="Gene3D" id="6.10.340.10">
    <property type="match status" value="1"/>
</dbReference>
<feature type="compositionally biased region" description="Low complexity" evidence="3">
    <location>
        <begin position="177"/>
        <end position="193"/>
    </location>
</feature>
<feature type="region of interest" description="Disordered" evidence="3">
    <location>
        <begin position="107"/>
        <end position="202"/>
    </location>
</feature>
<evidence type="ECO:0000313" key="6">
    <source>
        <dbReference type="EMBL" id="MBB5793047.1"/>
    </source>
</evidence>
<dbReference type="CDD" id="cd06225">
    <property type="entry name" value="HAMP"/>
    <property type="match status" value="1"/>
</dbReference>